<dbReference type="SUPFAM" id="SSF56322">
    <property type="entry name" value="ADC synthase"/>
    <property type="match status" value="1"/>
</dbReference>
<dbReference type="EMBL" id="HG994367">
    <property type="protein sequence ID" value="CAF1706321.1"/>
    <property type="molecule type" value="Genomic_DNA"/>
</dbReference>
<dbReference type="Proteomes" id="UP001295469">
    <property type="component" value="Chromosome C03"/>
</dbReference>
<protein>
    <submittedName>
        <fullName evidence="1">(rape) hypothetical protein</fullName>
    </submittedName>
</protein>
<proteinExistence type="predicted"/>
<evidence type="ECO:0000313" key="1">
    <source>
        <dbReference type="EMBL" id="CAF1706321.1"/>
    </source>
</evidence>
<accession>A0A816IBK0</accession>
<organism evidence="1">
    <name type="scientific">Brassica napus</name>
    <name type="common">Rape</name>
    <dbReference type="NCBI Taxonomy" id="3708"/>
    <lineage>
        <taxon>Eukaryota</taxon>
        <taxon>Viridiplantae</taxon>
        <taxon>Streptophyta</taxon>
        <taxon>Embryophyta</taxon>
        <taxon>Tracheophyta</taxon>
        <taxon>Spermatophyta</taxon>
        <taxon>Magnoliopsida</taxon>
        <taxon>eudicotyledons</taxon>
        <taxon>Gunneridae</taxon>
        <taxon>Pentapetalae</taxon>
        <taxon>rosids</taxon>
        <taxon>malvids</taxon>
        <taxon>Brassicales</taxon>
        <taxon>Brassicaceae</taxon>
        <taxon>Brassiceae</taxon>
        <taxon>Brassica</taxon>
    </lineage>
</organism>
<dbReference type="AlphaFoldDB" id="A0A816IBK0"/>
<dbReference type="GO" id="GO:0008909">
    <property type="term" value="F:isochorismate synthase activity"/>
    <property type="evidence" value="ECO:0007669"/>
    <property type="project" value="InterPro"/>
</dbReference>
<dbReference type="InterPro" id="IPR044250">
    <property type="entry name" value="MenF-like"/>
</dbReference>
<dbReference type="PANTHER" id="PTHR47253:SF8">
    <property type="entry name" value="ISOCHORISMATE SYNTHASE 1, CHLOROPLASTIC"/>
    <property type="match status" value="1"/>
</dbReference>
<dbReference type="PANTHER" id="PTHR47253">
    <property type="match status" value="1"/>
</dbReference>
<reference evidence="1" key="1">
    <citation type="submission" date="2021-01" db="EMBL/GenBank/DDBJ databases">
        <authorList>
            <consortium name="Genoscope - CEA"/>
            <person name="William W."/>
        </authorList>
    </citation>
    <scope>NUCLEOTIDE SEQUENCE</scope>
</reference>
<name>A0A816IBK0_BRANA</name>
<dbReference type="InterPro" id="IPR005801">
    <property type="entry name" value="ADC_synthase"/>
</dbReference>
<gene>
    <name evidence="1" type="ORF">DARMORV10_C03P57060.1</name>
</gene>
<sequence length="90" mass="10060">MTSMVGRFSSPLAIPQQNKARLFQRNQLGVCSEASAATRPRAASTARDIEIEPVRKLARLRHLYSQLAGKLRREDDKFNILAALHRTSAV</sequence>